<evidence type="ECO:0000256" key="1">
    <source>
        <dbReference type="ARBA" id="ARBA00004651"/>
    </source>
</evidence>
<keyword evidence="4 7" id="KW-0812">Transmembrane</keyword>
<reference evidence="9 15" key="1">
    <citation type="submission" date="2019-12" db="EMBL/GenBank/DDBJ databases">
        <title>complete genome sequences of Pseudomonas otitidis str. WP8-S17-CRE-03 isolated from wastewater treatment plant effluent.</title>
        <authorList>
            <person name="Sekizuka T."/>
            <person name="Itokawa K."/>
            <person name="Yatsu K."/>
            <person name="Inamine Y."/>
            <person name="Kuroda M."/>
        </authorList>
    </citation>
    <scope>NUCLEOTIDE SEQUENCE [LARGE SCALE GENOMIC DNA]</scope>
    <source>
        <strain evidence="9 15">WP8-S17-CRE-03</strain>
    </source>
</reference>
<dbReference type="GO" id="GO:0022857">
    <property type="term" value="F:transmembrane transporter activity"/>
    <property type="evidence" value="ECO:0007669"/>
    <property type="project" value="UniProtKB-UniRule"/>
</dbReference>
<dbReference type="GeneID" id="57396899"/>
<reference evidence="10 14" key="3">
    <citation type="journal article" date="2020" name="Microbiol. Resour. Announc.">
        <title>Complete genome sequence of Pseudomonas otitidis strain MrB4, isolated from Lake Biwa in Japan.</title>
        <authorList>
            <person name="Miyazaki K."/>
            <person name="Hase E."/>
            <person name="Maruya T."/>
        </authorList>
    </citation>
    <scope>NUCLEOTIDE SEQUENCE [LARGE SCALE GENOMIC DNA]</scope>
    <source>
        <strain evidence="10 14">MrB4</strain>
    </source>
</reference>
<dbReference type="Pfam" id="PF04290">
    <property type="entry name" value="DctQ"/>
    <property type="match status" value="1"/>
</dbReference>
<accession>A0A1I0TD16</accession>
<evidence type="ECO:0000313" key="9">
    <source>
        <dbReference type="EMBL" id="BBT17845.1"/>
    </source>
</evidence>
<name>A0A1I0TD16_9GAMM</name>
<dbReference type="RefSeq" id="WP_044405178.1">
    <property type="nucleotide sequence ID" value="NZ_AP022213.1"/>
</dbReference>
<evidence type="ECO:0000256" key="7">
    <source>
        <dbReference type="RuleBase" id="RU369079"/>
    </source>
</evidence>
<dbReference type="Proteomes" id="UP000515591">
    <property type="component" value="Chromosome"/>
</dbReference>
<comment type="subcellular location">
    <subcellularLocation>
        <location evidence="7">Cell inner membrane</location>
        <topology evidence="7">Multi-pass membrane protein</topology>
    </subcellularLocation>
    <subcellularLocation>
        <location evidence="1">Cell membrane</location>
        <topology evidence="1">Multi-pass membrane protein</topology>
    </subcellularLocation>
</comment>
<evidence type="ECO:0000313" key="12">
    <source>
        <dbReference type="EMBL" id="MWK59628.1"/>
    </source>
</evidence>
<comment type="similarity">
    <text evidence="7">Belongs to the TRAP transporter small permease family.</text>
</comment>
<dbReference type="AlphaFoldDB" id="A0A1I0TD16"/>
<feature type="transmembrane region" description="Helical" evidence="7">
    <location>
        <begin position="142"/>
        <end position="162"/>
    </location>
</feature>
<comment type="subunit">
    <text evidence="7">The complex comprises the extracytoplasmic solute receptor protein and the two transmembrane proteins.</text>
</comment>
<keyword evidence="7" id="KW-0997">Cell inner membrane</keyword>
<evidence type="ECO:0000259" key="8">
    <source>
        <dbReference type="Pfam" id="PF04290"/>
    </source>
</evidence>
<evidence type="ECO:0000256" key="6">
    <source>
        <dbReference type="ARBA" id="ARBA00023136"/>
    </source>
</evidence>
<keyword evidence="16" id="KW-1185">Reference proteome</keyword>
<feature type="transmembrane region" description="Helical" evidence="7">
    <location>
        <begin position="62"/>
        <end position="80"/>
    </location>
</feature>
<dbReference type="EMBL" id="JAWJUL010000125">
    <property type="protein sequence ID" value="MDV3442575.1"/>
    <property type="molecule type" value="Genomic_DNA"/>
</dbReference>
<gene>
    <name evidence="12" type="ORF">GO594_26880</name>
    <name evidence="10" type="ORF">PtoMrB4_16860</name>
    <name evidence="11" type="ORF">R0G64_24500</name>
    <name evidence="9" type="ORF">WP8S17C03_38940</name>
</gene>
<organism evidence="12 13">
    <name type="scientific">Metapseudomonas otitidis</name>
    <dbReference type="NCBI Taxonomy" id="319939"/>
    <lineage>
        <taxon>Bacteria</taxon>
        <taxon>Pseudomonadati</taxon>
        <taxon>Pseudomonadota</taxon>
        <taxon>Gammaproteobacteria</taxon>
        <taxon>Pseudomonadales</taxon>
        <taxon>Pseudomonadaceae</taxon>
        <taxon>Metapseudomonas</taxon>
    </lineage>
</organism>
<evidence type="ECO:0000256" key="4">
    <source>
        <dbReference type="ARBA" id="ARBA00022692"/>
    </source>
</evidence>
<evidence type="ECO:0000256" key="5">
    <source>
        <dbReference type="ARBA" id="ARBA00022989"/>
    </source>
</evidence>
<dbReference type="STRING" id="319939.SAMN05216263_10416"/>
<protein>
    <recommendedName>
        <fullName evidence="7">TRAP transporter small permease protein</fullName>
    </recommendedName>
</protein>
<evidence type="ECO:0000313" key="11">
    <source>
        <dbReference type="EMBL" id="MDV3442575.1"/>
    </source>
</evidence>
<evidence type="ECO:0000313" key="15">
    <source>
        <dbReference type="Proteomes" id="UP000515591"/>
    </source>
</evidence>
<comment type="function">
    <text evidence="7">Part of the tripartite ATP-independent periplasmic (TRAP) transport system.</text>
</comment>
<evidence type="ECO:0000313" key="10">
    <source>
        <dbReference type="EMBL" id="BCA27709.1"/>
    </source>
</evidence>
<evidence type="ECO:0000313" key="16">
    <source>
        <dbReference type="Proteomes" id="UP001273935"/>
    </source>
</evidence>
<evidence type="ECO:0000256" key="3">
    <source>
        <dbReference type="ARBA" id="ARBA00022475"/>
    </source>
</evidence>
<dbReference type="Proteomes" id="UP000461288">
    <property type="component" value="Unassembled WGS sequence"/>
</dbReference>
<keyword evidence="5 7" id="KW-1133">Transmembrane helix</keyword>
<dbReference type="EMBL" id="AP022642">
    <property type="protein sequence ID" value="BCA27709.1"/>
    <property type="molecule type" value="Genomic_DNA"/>
</dbReference>
<sequence>MKESLDFTPAADLGPLQRGLLRVAEAFALAGGLVLIALVGMSMLSIIGRKLFSTPVRGDMELMEVGAAIAIAAFLPLCELRGMHIRVDALSNWLPAGIRRGLDTLAHLLCAAAAGLLAWRTALQMVDNREYGDATTLLSLPLWIPLALIVPSLGLLALCALARAARVLGGGGAA</sequence>
<evidence type="ECO:0000313" key="13">
    <source>
        <dbReference type="Proteomes" id="UP000461288"/>
    </source>
</evidence>
<proteinExistence type="inferred from homology"/>
<keyword evidence="6 7" id="KW-0472">Membrane</keyword>
<reference evidence="12 13" key="2">
    <citation type="submission" date="2019-12" db="EMBL/GenBank/DDBJ databases">
        <title>Draft genome sequence of Pseudomonas otitidis recovered from a chicken carcass.</title>
        <authorList>
            <person name="Vieira T.R."/>
            <person name="Oliviera E.F.C."/>
            <person name="Silva N.M.V."/>
            <person name="Sambrano G.E."/>
            <person name="Cibulski S.P."/>
            <person name="Cardoso M.R.I."/>
        </authorList>
    </citation>
    <scope>NUCLEOTIDE SEQUENCE [LARGE SCALE GENOMIC DNA]</scope>
    <source>
        <strain evidence="12 13">25_K</strain>
    </source>
</reference>
<reference evidence="11 16" key="4">
    <citation type="submission" date="2023-10" db="EMBL/GenBank/DDBJ databases">
        <title>Pseudomonas otitidis isolated from a paediatric patient with cystic fibrosis in Chile.</title>
        <authorList>
            <person name="Amsteins-Romero L."/>
            <person name="Opazo-Capurro A."/>
            <person name="Matus-Kohler M."/>
            <person name="Gonzalez-Rocha G."/>
        </authorList>
    </citation>
    <scope>NUCLEOTIDE SEQUENCE [LARGE SCALE GENOMIC DNA]</scope>
    <source>
        <strain evidence="11 16">P-714</strain>
    </source>
</reference>
<dbReference type="InterPro" id="IPR055348">
    <property type="entry name" value="DctQ"/>
</dbReference>
<evidence type="ECO:0000313" key="14">
    <source>
        <dbReference type="Proteomes" id="UP000501237"/>
    </source>
</evidence>
<dbReference type="GO" id="GO:0005886">
    <property type="term" value="C:plasma membrane"/>
    <property type="evidence" value="ECO:0007669"/>
    <property type="project" value="UniProtKB-SubCell"/>
</dbReference>
<dbReference type="Proteomes" id="UP000501237">
    <property type="component" value="Chromosome"/>
</dbReference>
<dbReference type="EMBL" id="WTFN01000107">
    <property type="protein sequence ID" value="MWK59628.1"/>
    <property type="molecule type" value="Genomic_DNA"/>
</dbReference>
<dbReference type="EMBL" id="AP022213">
    <property type="protein sequence ID" value="BBT17845.1"/>
    <property type="molecule type" value="Genomic_DNA"/>
</dbReference>
<feature type="transmembrane region" description="Helical" evidence="7">
    <location>
        <begin position="26"/>
        <end position="47"/>
    </location>
</feature>
<keyword evidence="2 7" id="KW-0813">Transport</keyword>
<feature type="transmembrane region" description="Helical" evidence="7">
    <location>
        <begin position="101"/>
        <end position="122"/>
    </location>
</feature>
<keyword evidence="3" id="KW-1003">Cell membrane</keyword>
<dbReference type="KEGG" id="poj:PtoMrB4_16860"/>
<feature type="domain" description="Tripartite ATP-independent periplasmic transporters DctQ component" evidence="8">
    <location>
        <begin position="38"/>
        <end position="168"/>
    </location>
</feature>
<evidence type="ECO:0000256" key="2">
    <source>
        <dbReference type="ARBA" id="ARBA00022448"/>
    </source>
</evidence>
<dbReference type="Proteomes" id="UP001273935">
    <property type="component" value="Unassembled WGS sequence"/>
</dbReference>